<dbReference type="PANTHER" id="PTHR33841">
    <property type="entry name" value="DNA METHYLTRANSFERASE YEEA-RELATED"/>
    <property type="match status" value="1"/>
</dbReference>
<dbReference type="InterPro" id="IPR011639">
    <property type="entry name" value="MethylTrfase_TaqI-like_dom"/>
</dbReference>
<evidence type="ECO:0000259" key="8">
    <source>
        <dbReference type="Pfam" id="PF07669"/>
    </source>
</evidence>
<keyword evidence="3" id="KW-0489">Methyltransferase</keyword>
<proteinExistence type="inferred from homology"/>
<dbReference type="PRINTS" id="PR00507">
    <property type="entry name" value="N12N6MTFRASE"/>
</dbReference>
<accession>A0ABY1ZM49</accession>
<dbReference type="Proteomes" id="UP000313645">
    <property type="component" value="Unassembled WGS sequence"/>
</dbReference>
<evidence type="ECO:0000256" key="5">
    <source>
        <dbReference type="ARBA" id="ARBA00022691"/>
    </source>
</evidence>
<dbReference type="PANTHER" id="PTHR33841:SF5">
    <property type="entry name" value="DNA METHYLASE (MODIFICATION METHYLASE) (METHYLTRANSFERASE)-RELATED"/>
    <property type="match status" value="1"/>
</dbReference>
<protein>
    <recommendedName>
        <fullName evidence="2">site-specific DNA-methyltransferase (adenine-specific)</fullName>
        <ecNumber evidence="2">2.1.1.72</ecNumber>
    </recommendedName>
</protein>
<feature type="domain" description="Type II methyltransferase M.TaqI-like" evidence="8">
    <location>
        <begin position="168"/>
        <end position="257"/>
    </location>
</feature>
<evidence type="ECO:0000256" key="1">
    <source>
        <dbReference type="ARBA" id="ARBA00006594"/>
    </source>
</evidence>
<evidence type="ECO:0000256" key="3">
    <source>
        <dbReference type="ARBA" id="ARBA00022603"/>
    </source>
</evidence>
<comment type="similarity">
    <text evidence="1">Belongs to the N(4)/N(6)-methyltransferase family.</text>
</comment>
<dbReference type="SUPFAM" id="SSF53335">
    <property type="entry name" value="S-adenosyl-L-methionine-dependent methyltransferases"/>
    <property type="match status" value="1"/>
</dbReference>
<evidence type="ECO:0000313" key="9">
    <source>
        <dbReference type="EMBL" id="TBW57385.1"/>
    </source>
</evidence>
<keyword evidence="4" id="KW-0808">Transferase</keyword>
<evidence type="ECO:0000256" key="6">
    <source>
        <dbReference type="ARBA" id="ARBA00022747"/>
    </source>
</evidence>
<evidence type="ECO:0000256" key="4">
    <source>
        <dbReference type="ARBA" id="ARBA00022679"/>
    </source>
</evidence>
<comment type="catalytic activity">
    <reaction evidence="7">
        <text>a 2'-deoxyadenosine in DNA + S-adenosyl-L-methionine = an N(6)-methyl-2'-deoxyadenosine in DNA + S-adenosyl-L-homocysteine + H(+)</text>
        <dbReference type="Rhea" id="RHEA:15197"/>
        <dbReference type="Rhea" id="RHEA-COMP:12418"/>
        <dbReference type="Rhea" id="RHEA-COMP:12419"/>
        <dbReference type="ChEBI" id="CHEBI:15378"/>
        <dbReference type="ChEBI" id="CHEBI:57856"/>
        <dbReference type="ChEBI" id="CHEBI:59789"/>
        <dbReference type="ChEBI" id="CHEBI:90615"/>
        <dbReference type="ChEBI" id="CHEBI:90616"/>
        <dbReference type="EC" id="2.1.1.72"/>
    </reaction>
</comment>
<dbReference type="Pfam" id="PF07669">
    <property type="entry name" value="Eco57I"/>
    <property type="match status" value="1"/>
</dbReference>
<dbReference type="EC" id="2.1.1.72" evidence="2"/>
<dbReference type="EMBL" id="SJDL01000008">
    <property type="protein sequence ID" value="TBW57385.1"/>
    <property type="molecule type" value="Genomic_DNA"/>
</dbReference>
<gene>
    <name evidence="9" type="ORF">EZI54_06930</name>
</gene>
<keyword evidence="10" id="KW-1185">Reference proteome</keyword>
<evidence type="ECO:0000256" key="7">
    <source>
        <dbReference type="ARBA" id="ARBA00047942"/>
    </source>
</evidence>
<evidence type="ECO:0000256" key="2">
    <source>
        <dbReference type="ARBA" id="ARBA00011900"/>
    </source>
</evidence>
<organism evidence="9 10">
    <name type="scientific">Marinobacter halodurans</name>
    <dbReference type="NCBI Taxonomy" id="2528979"/>
    <lineage>
        <taxon>Bacteria</taxon>
        <taxon>Pseudomonadati</taxon>
        <taxon>Pseudomonadota</taxon>
        <taxon>Gammaproteobacteria</taxon>
        <taxon>Pseudomonadales</taxon>
        <taxon>Marinobacteraceae</taxon>
        <taxon>Marinobacter</taxon>
    </lineage>
</organism>
<comment type="caution">
    <text evidence="9">The sequence shown here is derived from an EMBL/GenBank/DDBJ whole genome shotgun (WGS) entry which is preliminary data.</text>
</comment>
<keyword evidence="6" id="KW-0680">Restriction system</keyword>
<dbReference type="InterPro" id="IPR050953">
    <property type="entry name" value="N4_N6_ade-DNA_methylase"/>
</dbReference>
<dbReference type="Gene3D" id="3.40.50.150">
    <property type="entry name" value="Vaccinia Virus protein VP39"/>
    <property type="match status" value="1"/>
</dbReference>
<evidence type="ECO:0000313" key="10">
    <source>
        <dbReference type="Proteomes" id="UP000313645"/>
    </source>
</evidence>
<reference evidence="9 10" key="1">
    <citation type="submission" date="2019-02" db="EMBL/GenBank/DDBJ databases">
        <title>Marinobacter halodurans sp. nov., a marine bacterium isolated from sea tidal flat.</title>
        <authorList>
            <person name="Yoo Y."/>
            <person name="Lee D.W."/>
            <person name="Kim B.S."/>
            <person name="Kim J.-J."/>
        </authorList>
    </citation>
    <scope>NUCLEOTIDE SEQUENCE [LARGE SCALE GENOMIC DNA]</scope>
    <source>
        <strain evidence="9 10">YJ-S3-2</strain>
    </source>
</reference>
<keyword evidence="5" id="KW-0949">S-adenosyl-L-methionine</keyword>
<name>A0ABY1ZM49_9GAMM</name>
<dbReference type="InterPro" id="IPR029063">
    <property type="entry name" value="SAM-dependent_MTases_sf"/>
</dbReference>
<sequence>MSKLNSKAAFRYGQSMPLAGADPVHLLGAFLSEISETTAQASYALDNSRKVRFAQYFTPIAVANQMAAMLDLPARAVVGDCGAGTGILGATVLGTTIASDSMQDKAGQYELQAYEIDDLLHHSFRENLSRVNDLAVDLFQPVPTCSLHGDFTRGAPGIFQEAYEPFLDAAILNPPYQKLHQSSDLAKLLRAQAAPTPNLYAAFILLAVQMLRPGGQLVAIVPRSFCNGDYFRPFRLWLKEQGAIDWLVRYQRRSNVFRADNVLQENVIFRFRRGASQPSEIRVSLSDDPDQPPKLDTHVPDRDILPENDDRIYVPATREELAAIDVNRARPCSLADLGLTISTGKIEDFRYRDHLSVEKAEAEAWVPLVYAQHWERGQHKIQWRPAVSGKPACLDVFDENLGRRLAPAGHYVVLKRISANDDRTGRCHPAWITPDCLPGRRWAFENHVQVIGPAIGKSLPPALAEGLALFLASREVDLVLKTISGTTQLNCNDIRRLRFPSKADLVAIKNGEGKGEHGAASAAL</sequence>
<dbReference type="RefSeq" id="WP_131480391.1">
    <property type="nucleotide sequence ID" value="NZ_SJDL01000008.1"/>
</dbReference>